<dbReference type="PROSITE" id="PS50889">
    <property type="entry name" value="S4"/>
    <property type="match status" value="1"/>
</dbReference>
<evidence type="ECO:0000313" key="3">
    <source>
        <dbReference type="EMBL" id="GJD42493.1"/>
    </source>
</evidence>
<dbReference type="RefSeq" id="WP_238270245.1">
    <property type="nucleotide sequence ID" value="NZ_BPQG01000004.1"/>
</dbReference>
<reference evidence="3 4" key="1">
    <citation type="journal article" date="2021" name="Front. Microbiol.">
        <title>Comprehensive Comparative Genomics and Phenotyping of Methylobacterium Species.</title>
        <authorList>
            <person name="Alessa O."/>
            <person name="Ogura Y."/>
            <person name="Fujitani Y."/>
            <person name="Takami H."/>
            <person name="Hayashi T."/>
            <person name="Sahin N."/>
            <person name="Tani A."/>
        </authorList>
    </citation>
    <scope>NUCLEOTIDE SEQUENCE [LARGE SCALE GENOMIC DNA]</scope>
    <source>
        <strain evidence="3 4">DSM 23679</strain>
    </source>
</reference>
<protein>
    <recommendedName>
        <fullName evidence="2">RNA-binding S4 domain-containing protein</fullName>
    </recommendedName>
</protein>
<comment type="caution">
    <text evidence="3">The sequence shown here is derived from an EMBL/GenBank/DDBJ whole genome shotgun (WGS) entry which is preliminary data.</text>
</comment>
<dbReference type="SMART" id="SM00363">
    <property type="entry name" value="S4"/>
    <property type="match status" value="1"/>
</dbReference>
<dbReference type="EMBL" id="BPQG01000004">
    <property type="protein sequence ID" value="GJD42493.1"/>
    <property type="molecule type" value="Genomic_DNA"/>
</dbReference>
<dbReference type="Gene3D" id="3.10.290.10">
    <property type="entry name" value="RNA-binding S4 domain"/>
    <property type="match status" value="1"/>
</dbReference>
<organism evidence="3 4">
    <name type="scientific">Methylobacterium cerastii</name>
    <dbReference type="NCBI Taxonomy" id="932741"/>
    <lineage>
        <taxon>Bacteria</taxon>
        <taxon>Pseudomonadati</taxon>
        <taxon>Pseudomonadota</taxon>
        <taxon>Alphaproteobacteria</taxon>
        <taxon>Hyphomicrobiales</taxon>
        <taxon>Methylobacteriaceae</taxon>
        <taxon>Methylobacterium</taxon>
    </lineage>
</organism>
<name>A0ABQ4QBD0_9HYPH</name>
<dbReference type="InterPro" id="IPR002942">
    <property type="entry name" value="S4_RNA-bd"/>
</dbReference>
<dbReference type="CDD" id="cd00165">
    <property type="entry name" value="S4"/>
    <property type="match status" value="1"/>
</dbReference>
<dbReference type="InterPro" id="IPR036986">
    <property type="entry name" value="S4_RNA-bd_sf"/>
</dbReference>
<accession>A0ABQ4QBD0</accession>
<gene>
    <name evidence="3" type="ORF">AFCDBAGC_0331</name>
</gene>
<dbReference type="Pfam" id="PF01479">
    <property type="entry name" value="S4"/>
    <property type="match status" value="1"/>
</dbReference>
<evidence type="ECO:0000259" key="2">
    <source>
        <dbReference type="SMART" id="SM00363"/>
    </source>
</evidence>
<dbReference type="SUPFAM" id="SSF55174">
    <property type="entry name" value="Alpha-L RNA-binding motif"/>
    <property type="match status" value="1"/>
</dbReference>
<keyword evidence="1" id="KW-0694">RNA-binding</keyword>
<keyword evidence="4" id="KW-1185">Reference proteome</keyword>
<dbReference type="Proteomes" id="UP001055117">
    <property type="component" value="Unassembled WGS sequence"/>
</dbReference>
<proteinExistence type="predicted"/>
<evidence type="ECO:0000313" key="4">
    <source>
        <dbReference type="Proteomes" id="UP001055117"/>
    </source>
</evidence>
<evidence type="ECO:0000256" key="1">
    <source>
        <dbReference type="PROSITE-ProRule" id="PRU00182"/>
    </source>
</evidence>
<sequence>MKEGRQRLDKWLWFARFAKSRALAARLVEDGHVRLNGTRTTLPAKGLAVGDVLTVAAAHATLILRVLDLGTHRGSAPVARLLYADLAAGGDEAPAPLSVEPSPPLESL</sequence>
<feature type="domain" description="RNA-binding S4" evidence="2">
    <location>
        <begin position="6"/>
        <end position="71"/>
    </location>
</feature>